<feature type="region of interest" description="Disordered" evidence="5">
    <location>
        <begin position="998"/>
        <end position="1034"/>
    </location>
</feature>
<evidence type="ECO:0000259" key="6">
    <source>
        <dbReference type="PROSITE" id="PS50011"/>
    </source>
</evidence>
<dbReference type="CDD" id="cd07830">
    <property type="entry name" value="STKc_MAK_like"/>
    <property type="match status" value="1"/>
</dbReference>
<dbReference type="FunFam" id="3.30.200.20:FF:000233">
    <property type="entry name" value="Meiosis induction protein kinase"/>
    <property type="match status" value="1"/>
</dbReference>
<dbReference type="Proteomes" id="UP000010091">
    <property type="component" value="Chromosome 12"/>
</dbReference>
<sequence length="1296" mass="140577">MTSALLFTGQTSKGSAMMSQDFSVYREPADYHHSHLRDNISTSGSHYAPSAASHAYSKPASSQTFTNSSPLPYPGQYRSPEEYIATPDNAVPIQQQQQQAVYNRQVQAQAQQQQQMYQQQVYAQSGHPLSSQVAGPSSYRKPSANSVPSSAAIPEYHDGQASGSMGIIQGVNGHGGVDRRDRGNRMIDADVENDGRVGVEDPRADRVYTELKCLGDGSFGTVWLCDWHSPVKPDVLLSAMQCGAGARPEWSGKRLVALKRMKRVWEGGWTQAKSLGELVSLRNIPPHPAIIPLYDAFISPKSHELYFVFECMEGNLYQLTKSRRGRPLAAGLIASCFHQISSGLYHIHGHGYFHRDMKPENLLVTTTGLADYLTAEALAKINIAGGDINRVGDLAYEKDVSVIVKLADFGLARATNSKPPYTEYVSTRWYRAPEVLLRSSEYGPPVDMWALGTILAEMLNLKPLFPGVSEIDQVYRICDTMGDPSAEYGVDERGMAIGGGPWNSGIKLAKNVGFSFPKRKPVRFRSLFNDNVPQSLVDCIADLLRYNPKYRMTAAQCIDHPYFHETLPHLQQTLPLPRIPFSAGQPPPNAIPRPTLSTVPMPPPPDVSVPARQLPPSHAHTPREARPAFANGDIRTLPPPMGTPDSQASSQRTFFPQHIHYSTPHASSSALVHQLRELDLPTDDLASYGQRPPEAAAVDDVRAPQYAQSPAQLHQWVGDLQIDSHKPSATQSMMYDNSMIEKSQGGRSNQSLPNYSNVSLEQQPQVQVPLQSVQPAQSYGRSNVSVAAYVQQQQRYAQEAPAQQVAVPAAPPPIEPTVGAARAEKLGVTGKKKKWGLSSVFGGADKSTASLAAVDEHGYNGASLKRTQSGHRTTDRNPSVAGSSLTLGVPTLGMNPGANASSVSVLGDPKKAKKEAERQAKELAKAQREAAALKQKERARAVMQKRNQLIESRSQLKTKGEIEYSSTNLASEAPTPNQDTRSIYASSSASVNQMRNYAASQANQSLQSIRSQDSGHSGHSGQSGHSGRSGRSGLNASALADLDEHGRWDEMRHKARRRDDDDDHSMSSFGHNSLRSRSVLTVGTVDSDPGPRRRSEWADPLLRRDKRAPSASSASLPFHPQRPQSIMSRSNASLESQLAHDFKVRANVGAASSTGSLSRLAHAQSQSYVAQVPVHGSSSSGHLLPIQGHAHGLEVSGYPETIIERHDSAPTSPYGHSKGAAVAMGVGIARNGPTVTGGTVLPSISSWGEVEGEGQINPMFRVPPAEHQQPAQTLPPFSDIANYALKGQNNQSHPPQ</sequence>
<dbReference type="Pfam" id="PF00069">
    <property type="entry name" value="Pkinase"/>
    <property type="match status" value="1"/>
</dbReference>
<feature type="domain" description="Protein kinase" evidence="6">
    <location>
        <begin position="208"/>
        <end position="563"/>
    </location>
</feature>
<feature type="region of interest" description="Disordered" evidence="5">
    <location>
        <begin position="1053"/>
        <end position="1132"/>
    </location>
</feature>
<keyword evidence="7" id="KW-0418">Kinase</keyword>
<keyword evidence="1" id="KW-0723">Serine/threonine-protein kinase</keyword>
<dbReference type="InterPro" id="IPR008271">
    <property type="entry name" value="Ser/Thr_kinase_AS"/>
</dbReference>
<reference evidence="7 8" key="1">
    <citation type="journal article" date="2014" name="PLoS Genet.">
        <title>Analysis of the genome and transcriptome of Cryptococcus neoformans var. grubii reveals complex RNA expression and microevolution leading to virulence attenuation.</title>
        <authorList>
            <person name="Janbon G."/>
            <person name="Ormerod K.L."/>
            <person name="Paulet D."/>
            <person name="Byrnes E.J.III."/>
            <person name="Yadav V."/>
            <person name="Chatterjee G."/>
            <person name="Mullapudi N."/>
            <person name="Hon C.C."/>
            <person name="Billmyre R.B."/>
            <person name="Brunel F."/>
            <person name="Bahn Y.S."/>
            <person name="Chen W."/>
            <person name="Chen Y."/>
            <person name="Chow E.W."/>
            <person name="Coppee J.Y."/>
            <person name="Floyd-Averette A."/>
            <person name="Gaillardin C."/>
            <person name="Gerik K.J."/>
            <person name="Goldberg J."/>
            <person name="Gonzalez-Hilarion S."/>
            <person name="Gujja S."/>
            <person name="Hamlin J.L."/>
            <person name="Hsueh Y.P."/>
            <person name="Ianiri G."/>
            <person name="Jones S."/>
            <person name="Kodira C.D."/>
            <person name="Kozubowski L."/>
            <person name="Lam W."/>
            <person name="Marra M."/>
            <person name="Mesner L.D."/>
            <person name="Mieczkowski P.A."/>
            <person name="Moyrand F."/>
            <person name="Nielsen K."/>
            <person name="Proux C."/>
            <person name="Rossignol T."/>
            <person name="Schein J.E."/>
            <person name="Sun S."/>
            <person name="Wollschlaeger C."/>
            <person name="Wood I.A."/>
            <person name="Zeng Q."/>
            <person name="Neuveglise C."/>
            <person name="Newlon C.S."/>
            <person name="Perfect J.R."/>
            <person name="Lodge J.K."/>
            <person name="Idnurm A."/>
            <person name="Stajich J.E."/>
            <person name="Kronstad J.W."/>
            <person name="Sanyal K."/>
            <person name="Heitman J."/>
            <person name="Fraser J.A."/>
            <person name="Cuomo C.A."/>
            <person name="Dietrich F.S."/>
        </authorList>
    </citation>
    <scope>NUCLEOTIDE SEQUENCE [LARGE SCALE GENOMIC DNA]</scope>
    <source>
        <strain evidence="8">H99 / ATCC 208821 / CBS 10515 / FGSC 9487</strain>
    </source>
</reference>
<organism evidence="7 8">
    <name type="scientific">Cryptococcus neoformans (strain H99 / ATCC 208821 / CBS 10515 / FGSC 9487)</name>
    <name type="common">Cryptococcus neoformans var. grubii serotype A</name>
    <dbReference type="NCBI Taxonomy" id="235443"/>
    <lineage>
        <taxon>Eukaryota</taxon>
        <taxon>Fungi</taxon>
        <taxon>Dikarya</taxon>
        <taxon>Basidiomycota</taxon>
        <taxon>Agaricomycotina</taxon>
        <taxon>Tremellomycetes</taxon>
        <taxon>Tremellales</taxon>
        <taxon>Cryptococcaceae</taxon>
        <taxon>Cryptococcus</taxon>
        <taxon>Cryptococcus neoformans species complex</taxon>
    </lineage>
</organism>
<feature type="compositionally biased region" description="Basic and acidic residues" evidence="5">
    <location>
        <begin position="1089"/>
        <end position="1103"/>
    </location>
</feature>
<feature type="region of interest" description="Disordered" evidence="5">
    <location>
        <begin position="585"/>
        <end position="650"/>
    </location>
</feature>
<dbReference type="FunFam" id="1.10.510.10:FF:000314">
    <property type="entry name" value="Serine threonine-protein kinase mak"/>
    <property type="match status" value="1"/>
</dbReference>
<evidence type="ECO:0000256" key="4">
    <source>
        <dbReference type="SAM" id="Coils"/>
    </source>
</evidence>
<accession>J9VYD5</accession>
<dbReference type="InterPro" id="IPR000719">
    <property type="entry name" value="Prot_kinase_dom"/>
</dbReference>
<keyword evidence="2" id="KW-0547">Nucleotide-binding</keyword>
<dbReference type="Gene3D" id="3.30.200.20">
    <property type="entry name" value="Phosphorylase Kinase, domain 1"/>
    <property type="match status" value="1"/>
</dbReference>
<gene>
    <name evidence="7" type="ORF">CNAG_06193</name>
</gene>
<dbReference type="InterPro" id="IPR050117">
    <property type="entry name" value="MAPK"/>
</dbReference>
<feature type="coiled-coil region" evidence="4">
    <location>
        <begin position="909"/>
        <end position="953"/>
    </location>
</feature>
<evidence type="ECO:0000256" key="3">
    <source>
        <dbReference type="ARBA" id="ARBA00022840"/>
    </source>
</evidence>
<keyword evidence="4" id="KW-0175">Coiled coil</keyword>
<dbReference type="PROSITE" id="PS50011">
    <property type="entry name" value="PROTEIN_KINASE_DOM"/>
    <property type="match status" value="1"/>
</dbReference>
<dbReference type="HOGENOM" id="CLU_006394_0_0_1"/>
<feature type="compositionally biased region" description="Polar residues" evidence="5">
    <location>
        <begin position="1066"/>
        <end position="1081"/>
    </location>
</feature>
<dbReference type="SUPFAM" id="SSF56112">
    <property type="entry name" value="Protein kinase-like (PK-like)"/>
    <property type="match status" value="1"/>
</dbReference>
<feature type="compositionally biased region" description="Low complexity" evidence="5">
    <location>
        <begin position="43"/>
        <end position="62"/>
    </location>
</feature>
<dbReference type="InterPro" id="IPR011009">
    <property type="entry name" value="Kinase-like_dom_sf"/>
</dbReference>
<dbReference type="KEGG" id="cng:CNAG_06193"/>
<dbReference type="OrthoDB" id="2158884at2759"/>
<feature type="region of interest" description="Disordered" evidence="5">
    <location>
        <begin position="35"/>
        <end position="81"/>
    </location>
</feature>
<dbReference type="GeneID" id="23889423"/>
<keyword evidence="3" id="KW-0067">ATP-binding</keyword>
<feature type="region of interest" description="Disordered" evidence="5">
    <location>
        <begin position="862"/>
        <end position="882"/>
    </location>
</feature>
<dbReference type="PANTHER" id="PTHR24055">
    <property type="entry name" value="MITOGEN-ACTIVATED PROTEIN KINASE"/>
    <property type="match status" value="1"/>
</dbReference>
<dbReference type="Gene3D" id="1.10.510.10">
    <property type="entry name" value="Transferase(Phosphotransferase) domain 1"/>
    <property type="match status" value="1"/>
</dbReference>
<dbReference type="EMBL" id="CP003831">
    <property type="protein sequence ID" value="AFR98421.2"/>
    <property type="molecule type" value="Genomic_DNA"/>
</dbReference>
<keyword evidence="8" id="KW-1185">Reference proteome</keyword>
<evidence type="ECO:0000256" key="1">
    <source>
        <dbReference type="ARBA" id="ARBA00022527"/>
    </source>
</evidence>
<name>J9VYD5_CRYN9</name>
<dbReference type="GO" id="GO:0005524">
    <property type="term" value="F:ATP binding"/>
    <property type="evidence" value="ECO:0007669"/>
    <property type="project" value="UniProtKB-KW"/>
</dbReference>
<dbReference type="RefSeq" id="XP_012053041.1">
    <property type="nucleotide sequence ID" value="XM_012197651.1"/>
</dbReference>
<dbReference type="GO" id="GO:0004674">
    <property type="term" value="F:protein serine/threonine kinase activity"/>
    <property type="evidence" value="ECO:0007669"/>
    <property type="project" value="UniProtKB-KW"/>
</dbReference>
<dbReference type="VEuPathDB" id="FungiDB:CNAG_06193"/>
<evidence type="ECO:0000313" key="8">
    <source>
        <dbReference type="Proteomes" id="UP000010091"/>
    </source>
</evidence>
<dbReference type="SMR" id="J9VYD5"/>
<evidence type="ECO:0000256" key="2">
    <source>
        <dbReference type="ARBA" id="ARBA00022741"/>
    </source>
</evidence>
<feature type="compositionally biased region" description="Low complexity" evidence="5">
    <location>
        <begin position="1010"/>
        <end position="1033"/>
    </location>
</feature>
<feature type="compositionally biased region" description="Polar residues" evidence="5">
    <location>
        <begin position="998"/>
        <end position="1009"/>
    </location>
</feature>
<proteinExistence type="predicted"/>
<dbReference type="SMART" id="SM00220">
    <property type="entry name" value="S_TKc"/>
    <property type="match status" value="1"/>
</dbReference>
<evidence type="ECO:0000256" key="5">
    <source>
        <dbReference type="SAM" id="MobiDB-lite"/>
    </source>
</evidence>
<feature type="region of interest" description="Disordered" evidence="5">
    <location>
        <begin position="127"/>
        <end position="154"/>
    </location>
</feature>
<protein>
    <submittedName>
        <fullName evidence="7">CMGC/RCK protein kinase</fullName>
    </submittedName>
</protein>
<feature type="compositionally biased region" description="Polar residues" evidence="5">
    <location>
        <begin position="1122"/>
        <end position="1132"/>
    </location>
</feature>
<feature type="compositionally biased region" description="Polar residues" evidence="5">
    <location>
        <begin position="865"/>
        <end position="882"/>
    </location>
</feature>
<keyword evidence="7" id="KW-0808">Transferase</keyword>
<dbReference type="PROSITE" id="PS00108">
    <property type="entry name" value="PROTEIN_KINASE_ST"/>
    <property type="match status" value="1"/>
</dbReference>
<evidence type="ECO:0000313" key="7">
    <source>
        <dbReference type="EMBL" id="AFR98421.2"/>
    </source>
</evidence>